<evidence type="ECO:0000313" key="1">
    <source>
        <dbReference type="EMBL" id="KAI3689737.1"/>
    </source>
</evidence>
<evidence type="ECO:0000313" key="2">
    <source>
        <dbReference type="Proteomes" id="UP001055811"/>
    </source>
</evidence>
<keyword evidence="2" id="KW-1185">Reference proteome</keyword>
<sequence>MDDAIEAEDNPPSIEGSEIDHPMAQASLDSPLYELSSNVTGLSSHYLVYFDVVIQHYAFRSFKLSLQKQEYSFRIDLVV</sequence>
<dbReference type="Proteomes" id="UP001055811">
    <property type="component" value="Linkage Group LG09"/>
</dbReference>
<protein>
    <submittedName>
        <fullName evidence="1">Uncharacterized protein</fullName>
    </submittedName>
</protein>
<gene>
    <name evidence="1" type="ORF">L2E82_47704</name>
</gene>
<accession>A0ACB8YVH1</accession>
<comment type="caution">
    <text evidence="1">The sequence shown here is derived from an EMBL/GenBank/DDBJ whole genome shotgun (WGS) entry which is preliminary data.</text>
</comment>
<dbReference type="EMBL" id="CM042017">
    <property type="protein sequence ID" value="KAI3689737.1"/>
    <property type="molecule type" value="Genomic_DNA"/>
</dbReference>
<reference evidence="2" key="1">
    <citation type="journal article" date="2022" name="Mol. Ecol. Resour.">
        <title>The genomes of chicory, endive, great burdock and yacon provide insights into Asteraceae palaeo-polyploidization history and plant inulin production.</title>
        <authorList>
            <person name="Fan W."/>
            <person name="Wang S."/>
            <person name="Wang H."/>
            <person name="Wang A."/>
            <person name="Jiang F."/>
            <person name="Liu H."/>
            <person name="Zhao H."/>
            <person name="Xu D."/>
            <person name="Zhang Y."/>
        </authorList>
    </citation>
    <scope>NUCLEOTIDE SEQUENCE [LARGE SCALE GENOMIC DNA]</scope>
    <source>
        <strain evidence="2">cv. Punajuju</strain>
    </source>
</reference>
<name>A0ACB8YVH1_CICIN</name>
<reference evidence="1 2" key="2">
    <citation type="journal article" date="2022" name="Mol. Ecol. Resour.">
        <title>The genomes of chicory, endive, great burdock and yacon provide insights into Asteraceae paleo-polyploidization history and plant inulin production.</title>
        <authorList>
            <person name="Fan W."/>
            <person name="Wang S."/>
            <person name="Wang H."/>
            <person name="Wang A."/>
            <person name="Jiang F."/>
            <person name="Liu H."/>
            <person name="Zhao H."/>
            <person name="Xu D."/>
            <person name="Zhang Y."/>
        </authorList>
    </citation>
    <scope>NUCLEOTIDE SEQUENCE [LARGE SCALE GENOMIC DNA]</scope>
    <source>
        <strain evidence="2">cv. Punajuju</strain>
        <tissue evidence="1">Leaves</tissue>
    </source>
</reference>
<organism evidence="1 2">
    <name type="scientific">Cichorium intybus</name>
    <name type="common">Chicory</name>
    <dbReference type="NCBI Taxonomy" id="13427"/>
    <lineage>
        <taxon>Eukaryota</taxon>
        <taxon>Viridiplantae</taxon>
        <taxon>Streptophyta</taxon>
        <taxon>Embryophyta</taxon>
        <taxon>Tracheophyta</taxon>
        <taxon>Spermatophyta</taxon>
        <taxon>Magnoliopsida</taxon>
        <taxon>eudicotyledons</taxon>
        <taxon>Gunneridae</taxon>
        <taxon>Pentapetalae</taxon>
        <taxon>asterids</taxon>
        <taxon>campanulids</taxon>
        <taxon>Asterales</taxon>
        <taxon>Asteraceae</taxon>
        <taxon>Cichorioideae</taxon>
        <taxon>Cichorieae</taxon>
        <taxon>Cichoriinae</taxon>
        <taxon>Cichorium</taxon>
    </lineage>
</organism>
<proteinExistence type="predicted"/>